<accession>A0A3B0VGH3</accession>
<dbReference type="AlphaFoldDB" id="A0A3B0VGH3"/>
<keyword evidence="1" id="KW-1133">Transmembrane helix</keyword>
<feature type="non-terminal residue" evidence="2">
    <location>
        <position position="45"/>
    </location>
</feature>
<reference evidence="2" key="1">
    <citation type="submission" date="2018-06" db="EMBL/GenBank/DDBJ databases">
        <authorList>
            <person name="Zhirakovskaya E."/>
        </authorList>
    </citation>
    <scope>NUCLEOTIDE SEQUENCE</scope>
</reference>
<evidence type="ECO:0000313" key="2">
    <source>
        <dbReference type="EMBL" id="VAW39413.1"/>
    </source>
</evidence>
<keyword evidence="1" id="KW-0812">Transmembrane</keyword>
<organism evidence="2">
    <name type="scientific">hydrothermal vent metagenome</name>
    <dbReference type="NCBI Taxonomy" id="652676"/>
    <lineage>
        <taxon>unclassified sequences</taxon>
        <taxon>metagenomes</taxon>
        <taxon>ecological metagenomes</taxon>
    </lineage>
</organism>
<dbReference type="EMBL" id="UOEW01000230">
    <property type="protein sequence ID" value="VAW39413.1"/>
    <property type="molecule type" value="Genomic_DNA"/>
</dbReference>
<evidence type="ECO:0000256" key="1">
    <source>
        <dbReference type="SAM" id="Phobius"/>
    </source>
</evidence>
<sequence>MKYSELHGNIDRGFNVFLLILVSSIVFLLLNIFFYKFQDNISYFE</sequence>
<name>A0A3B0VGH3_9ZZZZ</name>
<feature type="transmembrane region" description="Helical" evidence="1">
    <location>
        <begin position="12"/>
        <end position="35"/>
    </location>
</feature>
<gene>
    <name evidence="2" type="ORF">MNBD_GAMMA01-1174</name>
</gene>
<protein>
    <submittedName>
        <fullName evidence="2">Uncharacterized protein</fullName>
    </submittedName>
</protein>
<proteinExistence type="predicted"/>
<keyword evidence="1" id="KW-0472">Membrane</keyword>